<feature type="region of interest" description="Disordered" evidence="1">
    <location>
        <begin position="104"/>
        <end position="124"/>
    </location>
</feature>
<organism evidence="3 4">
    <name type="scientific">Nocardioides aestuarii</name>
    <dbReference type="NCBI Taxonomy" id="252231"/>
    <lineage>
        <taxon>Bacteria</taxon>
        <taxon>Bacillati</taxon>
        <taxon>Actinomycetota</taxon>
        <taxon>Actinomycetes</taxon>
        <taxon>Propionibacteriales</taxon>
        <taxon>Nocardioidaceae</taxon>
        <taxon>Nocardioides</taxon>
    </lineage>
</organism>
<evidence type="ECO:0000256" key="2">
    <source>
        <dbReference type="SAM" id="SignalP"/>
    </source>
</evidence>
<keyword evidence="2" id="KW-0732">Signal</keyword>
<reference evidence="4" key="1">
    <citation type="journal article" date="2019" name="Int. J. Syst. Evol. Microbiol.">
        <title>The Global Catalogue of Microorganisms (GCM) 10K type strain sequencing project: providing services to taxonomists for standard genome sequencing and annotation.</title>
        <authorList>
            <consortium name="The Broad Institute Genomics Platform"/>
            <consortium name="The Broad Institute Genome Sequencing Center for Infectious Disease"/>
            <person name="Wu L."/>
            <person name="Ma J."/>
        </authorList>
    </citation>
    <scope>NUCLEOTIDE SEQUENCE [LARGE SCALE GENOMIC DNA]</scope>
    <source>
        <strain evidence="4">CGMCC 1.12477</strain>
    </source>
</reference>
<evidence type="ECO:0000256" key="1">
    <source>
        <dbReference type="SAM" id="MobiDB-lite"/>
    </source>
</evidence>
<evidence type="ECO:0000313" key="3">
    <source>
        <dbReference type="EMBL" id="MFD1948092.1"/>
    </source>
</evidence>
<dbReference type="Proteomes" id="UP001597351">
    <property type="component" value="Unassembled WGS sequence"/>
</dbReference>
<protein>
    <recommendedName>
        <fullName evidence="5">DUF2771 family protein</fullName>
    </recommendedName>
</protein>
<dbReference type="EMBL" id="JBHUGD010000003">
    <property type="protein sequence ID" value="MFD1948092.1"/>
    <property type="molecule type" value="Genomic_DNA"/>
</dbReference>
<gene>
    <name evidence="3" type="ORF">ACFSDE_14925</name>
</gene>
<feature type="chain" id="PRO_5045930224" description="DUF2771 family protein" evidence="2">
    <location>
        <begin position="20"/>
        <end position="188"/>
    </location>
</feature>
<sequence>MRRTTTALAALLLLTGCSAGEPDAEPDPAQPTESTSDAPAVDTRPPLVFDNGSSASVEGDCGDRAPVWFEVALPMTVRREVRLGEVTVAGDGRLARPVLVAPRRGGGGAGVVSAGPDPGWSVARRQPGWRQRERLDGAQPRPGTWTVFLRVRITPDSAVEGFDIAWDDGRTTGTERLAHGLGVTRDCG</sequence>
<name>A0ABW4TN81_9ACTN</name>
<dbReference type="PROSITE" id="PS51257">
    <property type="entry name" value="PROKAR_LIPOPROTEIN"/>
    <property type="match status" value="1"/>
</dbReference>
<feature type="signal peptide" evidence="2">
    <location>
        <begin position="1"/>
        <end position="19"/>
    </location>
</feature>
<feature type="region of interest" description="Disordered" evidence="1">
    <location>
        <begin position="18"/>
        <end position="60"/>
    </location>
</feature>
<comment type="caution">
    <text evidence="3">The sequence shown here is derived from an EMBL/GenBank/DDBJ whole genome shotgun (WGS) entry which is preliminary data.</text>
</comment>
<dbReference type="RefSeq" id="WP_343919806.1">
    <property type="nucleotide sequence ID" value="NZ_BAAAJT010000002.1"/>
</dbReference>
<keyword evidence="4" id="KW-1185">Reference proteome</keyword>
<evidence type="ECO:0008006" key="5">
    <source>
        <dbReference type="Google" id="ProtNLM"/>
    </source>
</evidence>
<accession>A0ABW4TN81</accession>
<evidence type="ECO:0000313" key="4">
    <source>
        <dbReference type="Proteomes" id="UP001597351"/>
    </source>
</evidence>
<proteinExistence type="predicted"/>